<dbReference type="InterPro" id="IPR058163">
    <property type="entry name" value="LysR-type_TF_proteobact-type"/>
</dbReference>
<evidence type="ECO:0000259" key="5">
    <source>
        <dbReference type="PROSITE" id="PS50931"/>
    </source>
</evidence>
<evidence type="ECO:0000256" key="4">
    <source>
        <dbReference type="ARBA" id="ARBA00023163"/>
    </source>
</evidence>
<dbReference type="Gene3D" id="1.10.10.10">
    <property type="entry name" value="Winged helix-like DNA-binding domain superfamily/Winged helix DNA-binding domain"/>
    <property type="match status" value="1"/>
</dbReference>
<sequence>MNNLDDLSCFVAVVRHQGFSAAARATRVEKTRLSRRVAALEQRLGVRLLQRSTRSVALTEAGARFYADSLKIVEAAQLALANVAQLRDEPAGLVRISCPQALAAADLSPILSAYLAAHPKVRVELEHGDTPPDLSGQQCDIALRSSLPAGSLSGLVVRELGGVRRQLLASRDFLDRHGRPGTPKELAMLDAVAAPGDVRDGLVHWRLLGAREHKTTVTLSPRLQSGDLPTQLAAAAHGLGIACLPAHAVKDQPGTSQLERVLPNWAVIDSPLYAIYPAQRGMLPSVRGLVACLLAQLPPLLAPPPEAGACAFAL</sequence>
<organism evidence="6 7">
    <name type="scientific">Duganella radicis</name>
    <dbReference type="NCBI Taxonomy" id="551988"/>
    <lineage>
        <taxon>Bacteria</taxon>
        <taxon>Pseudomonadati</taxon>
        <taxon>Pseudomonadota</taxon>
        <taxon>Betaproteobacteria</taxon>
        <taxon>Burkholderiales</taxon>
        <taxon>Oxalobacteraceae</taxon>
        <taxon>Telluria group</taxon>
        <taxon>Duganella</taxon>
    </lineage>
</organism>
<reference evidence="6 7" key="1">
    <citation type="submission" date="2019-11" db="EMBL/GenBank/DDBJ databases">
        <title>Type strains purchased from KCTC, JCM and DSMZ.</title>
        <authorList>
            <person name="Lu H."/>
        </authorList>
    </citation>
    <scope>NUCLEOTIDE SEQUENCE [LARGE SCALE GENOMIC DNA]</scope>
    <source>
        <strain evidence="6 7">KCTC 22382</strain>
    </source>
</reference>
<dbReference type="GO" id="GO:0043565">
    <property type="term" value="F:sequence-specific DNA binding"/>
    <property type="evidence" value="ECO:0007669"/>
    <property type="project" value="TreeGrafter"/>
</dbReference>
<dbReference type="SUPFAM" id="SSF46785">
    <property type="entry name" value="Winged helix' DNA-binding domain"/>
    <property type="match status" value="1"/>
</dbReference>
<gene>
    <name evidence="6" type="ORF">GM676_05240</name>
</gene>
<protein>
    <submittedName>
        <fullName evidence="6">LysR family transcriptional regulator</fullName>
    </submittedName>
</protein>
<dbReference type="InterPro" id="IPR036388">
    <property type="entry name" value="WH-like_DNA-bd_sf"/>
</dbReference>
<dbReference type="InterPro" id="IPR000847">
    <property type="entry name" value="LysR_HTH_N"/>
</dbReference>
<evidence type="ECO:0000313" key="6">
    <source>
        <dbReference type="EMBL" id="MTV36985.1"/>
    </source>
</evidence>
<evidence type="ECO:0000256" key="1">
    <source>
        <dbReference type="ARBA" id="ARBA00009437"/>
    </source>
</evidence>
<dbReference type="InterPro" id="IPR005119">
    <property type="entry name" value="LysR_subst-bd"/>
</dbReference>
<proteinExistence type="inferred from homology"/>
<dbReference type="PANTHER" id="PTHR30537:SF31">
    <property type="entry name" value="TRANSCRIPTIONAL REGULATOR, LYSR FAMILY"/>
    <property type="match status" value="1"/>
</dbReference>
<keyword evidence="7" id="KW-1185">Reference proteome</keyword>
<keyword evidence="2" id="KW-0805">Transcription regulation</keyword>
<dbReference type="GO" id="GO:0003700">
    <property type="term" value="F:DNA-binding transcription factor activity"/>
    <property type="evidence" value="ECO:0007669"/>
    <property type="project" value="InterPro"/>
</dbReference>
<evidence type="ECO:0000256" key="2">
    <source>
        <dbReference type="ARBA" id="ARBA00023015"/>
    </source>
</evidence>
<comment type="caution">
    <text evidence="6">The sequence shown here is derived from an EMBL/GenBank/DDBJ whole genome shotgun (WGS) entry which is preliminary data.</text>
</comment>
<dbReference type="Proteomes" id="UP000475582">
    <property type="component" value="Unassembled WGS sequence"/>
</dbReference>
<accession>A0A6L6PFC3</accession>
<dbReference type="PROSITE" id="PS50931">
    <property type="entry name" value="HTH_LYSR"/>
    <property type="match status" value="1"/>
</dbReference>
<dbReference type="Gene3D" id="3.40.190.290">
    <property type="match status" value="1"/>
</dbReference>
<keyword evidence="4" id="KW-0804">Transcription</keyword>
<feature type="domain" description="HTH lysR-type" evidence="5">
    <location>
        <begin position="1"/>
        <end position="59"/>
    </location>
</feature>
<evidence type="ECO:0000313" key="7">
    <source>
        <dbReference type="Proteomes" id="UP000475582"/>
    </source>
</evidence>
<dbReference type="PANTHER" id="PTHR30537">
    <property type="entry name" value="HTH-TYPE TRANSCRIPTIONAL REGULATOR"/>
    <property type="match status" value="1"/>
</dbReference>
<dbReference type="EMBL" id="WNKY01000003">
    <property type="protein sequence ID" value="MTV36985.1"/>
    <property type="molecule type" value="Genomic_DNA"/>
</dbReference>
<dbReference type="SUPFAM" id="SSF53850">
    <property type="entry name" value="Periplasmic binding protein-like II"/>
    <property type="match status" value="1"/>
</dbReference>
<comment type="similarity">
    <text evidence="1">Belongs to the LysR transcriptional regulatory family.</text>
</comment>
<keyword evidence="3" id="KW-0238">DNA-binding</keyword>
<dbReference type="AlphaFoldDB" id="A0A6L6PFC3"/>
<dbReference type="OrthoDB" id="5671700at2"/>
<dbReference type="InterPro" id="IPR036390">
    <property type="entry name" value="WH_DNA-bd_sf"/>
</dbReference>
<dbReference type="RefSeq" id="WP_155462332.1">
    <property type="nucleotide sequence ID" value="NZ_WNKY01000003.1"/>
</dbReference>
<dbReference type="GO" id="GO:0006351">
    <property type="term" value="P:DNA-templated transcription"/>
    <property type="evidence" value="ECO:0007669"/>
    <property type="project" value="TreeGrafter"/>
</dbReference>
<dbReference type="FunFam" id="1.10.10.10:FF:000001">
    <property type="entry name" value="LysR family transcriptional regulator"/>
    <property type="match status" value="1"/>
</dbReference>
<dbReference type="Pfam" id="PF03466">
    <property type="entry name" value="LysR_substrate"/>
    <property type="match status" value="1"/>
</dbReference>
<name>A0A6L6PFC3_9BURK</name>
<evidence type="ECO:0000256" key="3">
    <source>
        <dbReference type="ARBA" id="ARBA00023125"/>
    </source>
</evidence>
<dbReference type="Pfam" id="PF00126">
    <property type="entry name" value="HTH_1"/>
    <property type="match status" value="1"/>
</dbReference>